<feature type="region of interest" description="Disordered" evidence="1">
    <location>
        <begin position="36"/>
        <end position="90"/>
    </location>
</feature>
<evidence type="ECO:0000256" key="1">
    <source>
        <dbReference type="SAM" id="MobiDB-lite"/>
    </source>
</evidence>
<feature type="compositionally biased region" description="Basic and acidic residues" evidence="1">
    <location>
        <begin position="81"/>
        <end position="90"/>
    </location>
</feature>
<dbReference type="OrthoDB" id="2447996at2759"/>
<sequence>MSKNQVNKNRKIGALVAYTTLACSLVSLGVYVYRQQQKKGAGGSSSSSRRNLTADSRDNRSSLDHNGRPSLDNNSGAADGSRQDNTRSSE</sequence>
<dbReference type="Proteomes" id="UP000078512">
    <property type="component" value="Unassembled WGS sequence"/>
</dbReference>
<gene>
    <name evidence="3" type="ORF">K457DRAFT_19613</name>
</gene>
<feature type="transmembrane region" description="Helical" evidence="2">
    <location>
        <begin position="12"/>
        <end position="33"/>
    </location>
</feature>
<dbReference type="AlphaFoldDB" id="A0A197JUP8"/>
<evidence type="ECO:0000313" key="3">
    <source>
        <dbReference type="EMBL" id="OAQ28940.1"/>
    </source>
</evidence>
<proteinExistence type="predicted"/>
<protein>
    <submittedName>
        <fullName evidence="3">Uncharacterized protein</fullName>
    </submittedName>
</protein>
<feature type="compositionally biased region" description="Low complexity" evidence="1">
    <location>
        <begin position="36"/>
        <end position="50"/>
    </location>
</feature>
<evidence type="ECO:0000256" key="2">
    <source>
        <dbReference type="SAM" id="Phobius"/>
    </source>
</evidence>
<keyword evidence="2" id="KW-1133">Transmembrane helix</keyword>
<keyword evidence="2" id="KW-0472">Membrane</keyword>
<accession>A0A197JUP8</accession>
<keyword evidence="2" id="KW-0812">Transmembrane</keyword>
<evidence type="ECO:0000313" key="4">
    <source>
        <dbReference type="Proteomes" id="UP000078512"/>
    </source>
</evidence>
<name>A0A197JUP8_9FUNG</name>
<feature type="compositionally biased region" description="Basic and acidic residues" evidence="1">
    <location>
        <begin position="55"/>
        <end position="67"/>
    </location>
</feature>
<dbReference type="PROSITE" id="PS51257">
    <property type="entry name" value="PROKAR_LIPOPROTEIN"/>
    <property type="match status" value="1"/>
</dbReference>
<dbReference type="EMBL" id="KV442044">
    <property type="protein sequence ID" value="OAQ28940.1"/>
    <property type="molecule type" value="Genomic_DNA"/>
</dbReference>
<feature type="non-terminal residue" evidence="3">
    <location>
        <position position="90"/>
    </location>
</feature>
<reference evidence="3 4" key="1">
    <citation type="submission" date="2016-05" db="EMBL/GenBank/DDBJ databases">
        <title>Genome sequencing reveals origins of a unique bacterial endosymbiosis in the earliest lineages of terrestrial Fungi.</title>
        <authorList>
            <consortium name="DOE Joint Genome Institute"/>
            <person name="Uehling J."/>
            <person name="Gryganskyi A."/>
            <person name="Hameed K."/>
            <person name="Tschaplinski T."/>
            <person name="Misztal P."/>
            <person name="Wu S."/>
            <person name="Desiro A."/>
            <person name="Vande Pol N."/>
            <person name="Du Z.-Y."/>
            <person name="Zienkiewicz A."/>
            <person name="Zienkiewicz K."/>
            <person name="Morin E."/>
            <person name="Tisserant E."/>
            <person name="Splivallo R."/>
            <person name="Hainaut M."/>
            <person name="Henrissat B."/>
            <person name="Ohm R."/>
            <person name="Kuo A."/>
            <person name="Yan J."/>
            <person name="Lipzen A."/>
            <person name="Nolan M."/>
            <person name="Labutti K."/>
            <person name="Barry K."/>
            <person name="Goldstein A."/>
            <person name="Labbe J."/>
            <person name="Schadt C."/>
            <person name="Tuskan G."/>
            <person name="Grigoriev I."/>
            <person name="Martin F."/>
            <person name="Vilgalys R."/>
            <person name="Bonito G."/>
        </authorList>
    </citation>
    <scope>NUCLEOTIDE SEQUENCE [LARGE SCALE GENOMIC DNA]</scope>
    <source>
        <strain evidence="3 4">AG-77</strain>
    </source>
</reference>
<organism evidence="3 4">
    <name type="scientific">Linnemannia elongata AG-77</name>
    <dbReference type="NCBI Taxonomy" id="1314771"/>
    <lineage>
        <taxon>Eukaryota</taxon>
        <taxon>Fungi</taxon>
        <taxon>Fungi incertae sedis</taxon>
        <taxon>Mucoromycota</taxon>
        <taxon>Mortierellomycotina</taxon>
        <taxon>Mortierellomycetes</taxon>
        <taxon>Mortierellales</taxon>
        <taxon>Mortierellaceae</taxon>
        <taxon>Linnemannia</taxon>
    </lineage>
</organism>
<keyword evidence="4" id="KW-1185">Reference proteome</keyword>